<feature type="non-terminal residue" evidence="2">
    <location>
        <position position="290"/>
    </location>
</feature>
<dbReference type="Pfam" id="PF08235">
    <property type="entry name" value="LNS2"/>
    <property type="match status" value="1"/>
</dbReference>
<accession>A0AAW2YNC4</accession>
<evidence type="ECO:0000259" key="1">
    <source>
        <dbReference type="SMART" id="SM00775"/>
    </source>
</evidence>
<dbReference type="SMART" id="SM00775">
    <property type="entry name" value="LNS2"/>
    <property type="match status" value="1"/>
</dbReference>
<dbReference type="SUPFAM" id="SSF56784">
    <property type="entry name" value="HAD-like"/>
    <property type="match status" value="1"/>
</dbReference>
<dbReference type="AlphaFoldDB" id="A0AAW2YNC4"/>
<gene>
    <name evidence="2" type="ORF">AKO1_008308</name>
</gene>
<comment type="caution">
    <text evidence="2">The sequence shown here is derived from an EMBL/GenBank/DDBJ whole genome shotgun (WGS) entry which is preliminary data.</text>
</comment>
<dbReference type="InterPro" id="IPR013209">
    <property type="entry name" value="LNS2"/>
</dbReference>
<protein>
    <recommendedName>
        <fullName evidence="1">LNS2/PITP domain-containing protein</fullName>
    </recommendedName>
</protein>
<dbReference type="InterPro" id="IPR031315">
    <property type="entry name" value="LNS2/PITP"/>
</dbReference>
<feature type="non-terminal residue" evidence="2">
    <location>
        <position position="1"/>
    </location>
</feature>
<keyword evidence="3" id="KW-1185">Reference proteome</keyword>
<evidence type="ECO:0000313" key="3">
    <source>
        <dbReference type="Proteomes" id="UP001431209"/>
    </source>
</evidence>
<reference evidence="2 3" key="1">
    <citation type="submission" date="2024-03" db="EMBL/GenBank/DDBJ databases">
        <title>The Acrasis kona genome and developmental transcriptomes reveal deep origins of eukaryotic multicellular pathways.</title>
        <authorList>
            <person name="Sheikh S."/>
            <person name="Fu C.-J."/>
            <person name="Brown M.W."/>
            <person name="Baldauf S.L."/>
        </authorList>
    </citation>
    <scope>NUCLEOTIDE SEQUENCE [LARGE SCALE GENOMIC DNA]</scope>
    <source>
        <strain evidence="2 3">ATCC MYA-3509</strain>
    </source>
</reference>
<dbReference type="PANTHER" id="PTHR12181:SF12">
    <property type="entry name" value="PHOSPHATIDATE PHOSPHATASE"/>
    <property type="match status" value="1"/>
</dbReference>
<name>A0AAW2YNC4_9EUKA</name>
<dbReference type="Proteomes" id="UP001431209">
    <property type="component" value="Unassembled WGS sequence"/>
</dbReference>
<proteinExistence type="predicted"/>
<dbReference type="InterPro" id="IPR036412">
    <property type="entry name" value="HAD-like_sf"/>
</dbReference>
<evidence type="ECO:0000313" key="2">
    <source>
        <dbReference type="EMBL" id="KAL0478692.1"/>
    </source>
</evidence>
<dbReference type="EMBL" id="JAOPGA020000460">
    <property type="protein sequence ID" value="KAL0478692.1"/>
    <property type="molecule type" value="Genomic_DNA"/>
</dbReference>
<dbReference type="PANTHER" id="PTHR12181">
    <property type="entry name" value="LIPIN"/>
    <property type="match status" value="1"/>
</dbReference>
<sequence>EKDTVVNIYLNTIPILNTTQHQLIVQKGRKNATFSTMIASTPMYTEHKNLDEGSKIDKELEHMNKMIPPKEFINQFRLDGEVNDLLFEMNGQIVEAKLFYWDYKTKIVISDVDGTITKSDALGPFAILLGMDYYRPGTAALYTAISDLGYKFIYITRKPMSQIKFVKNFLVKIRQKEEEEESTMPLGPVISTPYKNYPVLVYKIWRGPTVFKKSILTCLRNMFPFERNPWIAGFGDKPTDTEAYVFGGLDEERCFQIDDKGTVSIHTSNTSFQGYSGVRNAIDRWFPTIS</sequence>
<feature type="domain" description="LNS2/PITP" evidence="1">
    <location>
        <begin position="107"/>
        <end position="266"/>
    </location>
</feature>
<organism evidence="2 3">
    <name type="scientific">Acrasis kona</name>
    <dbReference type="NCBI Taxonomy" id="1008807"/>
    <lineage>
        <taxon>Eukaryota</taxon>
        <taxon>Discoba</taxon>
        <taxon>Heterolobosea</taxon>
        <taxon>Tetramitia</taxon>
        <taxon>Eutetramitia</taxon>
        <taxon>Acrasidae</taxon>
        <taxon>Acrasis</taxon>
    </lineage>
</organism>
<dbReference type="GO" id="GO:0008195">
    <property type="term" value="F:phosphatidate phosphatase activity"/>
    <property type="evidence" value="ECO:0007669"/>
    <property type="project" value="TreeGrafter"/>
</dbReference>
<dbReference type="InterPro" id="IPR026058">
    <property type="entry name" value="LIPIN"/>
</dbReference>